<dbReference type="EMBL" id="UINC01167340">
    <property type="protein sequence ID" value="SVD69798.1"/>
    <property type="molecule type" value="Genomic_DNA"/>
</dbReference>
<dbReference type="GO" id="GO:0005829">
    <property type="term" value="C:cytosol"/>
    <property type="evidence" value="ECO:0007669"/>
    <property type="project" value="TreeGrafter"/>
</dbReference>
<name>A0A382XHI0_9ZZZZ</name>
<sequence>MLLIYTHASAEQKIAYLDMKFVLNNSKAGKGAQDYLQKSFKENQQKFLDEENALKKKENDLLAQKTILTKKEYQKKSDDLRKKVIDYQSQRRTALEKITLQRAEARQKLLEKLDPIMKT</sequence>
<dbReference type="GO" id="GO:0050821">
    <property type="term" value="P:protein stabilization"/>
    <property type="evidence" value="ECO:0007669"/>
    <property type="project" value="TreeGrafter"/>
</dbReference>
<dbReference type="InterPro" id="IPR024930">
    <property type="entry name" value="Skp_dom_sf"/>
</dbReference>
<evidence type="ECO:0000256" key="1">
    <source>
        <dbReference type="ARBA" id="ARBA00009091"/>
    </source>
</evidence>
<keyword evidence="2" id="KW-0732">Signal</keyword>
<protein>
    <recommendedName>
        <fullName evidence="4">OmpH family outer membrane protein</fullName>
    </recommendedName>
</protein>
<evidence type="ECO:0000313" key="3">
    <source>
        <dbReference type="EMBL" id="SVD69798.1"/>
    </source>
</evidence>
<accession>A0A382XHI0</accession>
<proteinExistence type="inferred from homology"/>
<organism evidence="3">
    <name type="scientific">marine metagenome</name>
    <dbReference type="NCBI Taxonomy" id="408172"/>
    <lineage>
        <taxon>unclassified sequences</taxon>
        <taxon>metagenomes</taxon>
        <taxon>ecological metagenomes</taxon>
    </lineage>
</organism>
<reference evidence="3" key="1">
    <citation type="submission" date="2018-05" db="EMBL/GenBank/DDBJ databases">
        <authorList>
            <person name="Lanie J.A."/>
            <person name="Ng W.-L."/>
            <person name="Kazmierczak K.M."/>
            <person name="Andrzejewski T.M."/>
            <person name="Davidsen T.M."/>
            <person name="Wayne K.J."/>
            <person name="Tettelin H."/>
            <person name="Glass J.I."/>
            <person name="Rusch D."/>
            <person name="Podicherti R."/>
            <person name="Tsui H.-C.T."/>
            <person name="Winkler M.E."/>
        </authorList>
    </citation>
    <scope>NUCLEOTIDE SEQUENCE</scope>
</reference>
<gene>
    <name evidence="3" type="ORF">METZ01_LOCUS422652</name>
</gene>
<comment type="similarity">
    <text evidence="1">Belongs to the Skp family.</text>
</comment>
<dbReference type="Gene3D" id="3.30.910.20">
    <property type="entry name" value="Skp domain"/>
    <property type="match status" value="1"/>
</dbReference>
<feature type="non-terminal residue" evidence="3">
    <location>
        <position position="119"/>
    </location>
</feature>
<dbReference type="PANTHER" id="PTHR35089">
    <property type="entry name" value="CHAPERONE PROTEIN SKP"/>
    <property type="match status" value="1"/>
</dbReference>
<dbReference type="GO" id="GO:0051082">
    <property type="term" value="F:unfolded protein binding"/>
    <property type="evidence" value="ECO:0007669"/>
    <property type="project" value="InterPro"/>
</dbReference>
<dbReference type="PANTHER" id="PTHR35089:SF1">
    <property type="entry name" value="CHAPERONE PROTEIN SKP"/>
    <property type="match status" value="1"/>
</dbReference>
<dbReference type="AlphaFoldDB" id="A0A382XHI0"/>
<dbReference type="Pfam" id="PF03938">
    <property type="entry name" value="OmpH"/>
    <property type="match status" value="1"/>
</dbReference>
<evidence type="ECO:0000256" key="2">
    <source>
        <dbReference type="ARBA" id="ARBA00022729"/>
    </source>
</evidence>
<evidence type="ECO:0008006" key="4">
    <source>
        <dbReference type="Google" id="ProtNLM"/>
    </source>
</evidence>
<dbReference type="SUPFAM" id="SSF111384">
    <property type="entry name" value="OmpH-like"/>
    <property type="match status" value="1"/>
</dbReference>
<dbReference type="InterPro" id="IPR005632">
    <property type="entry name" value="Chaperone_Skp"/>
</dbReference>